<dbReference type="Proteomes" id="UP001642464">
    <property type="component" value="Unassembled WGS sequence"/>
</dbReference>
<gene>
    <name evidence="1" type="ORF">SCF082_LOCUS38451</name>
</gene>
<organism evidence="1 2">
    <name type="scientific">Durusdinium trenchii</name>
    <dbReference type="NCBI Taxonomy" id="1381693"/>
    <lineage>
        <taxon>Eukaryota</taxon>
        <taxon>Sar</taxon>
        <taxon>Alveolata</taxon>
        <taxon>Dinophyceae</taxon>
        <taxon>Suessiales</taxon>
        <taxon>Symbiodiniaceae</taxon>
        <taxon>Durusdinium</taxon>
    </lineage>
</organism>
<comment type="caution">
    <text evidence="1">The sequence shown here is derived from an EMBL/GenBank/DDBJ whole genome shotgun (WGS) entry which is preliminary data.</text>
</comment>
<evidence type="ECO:0000313" key="2">
    <source>
        <dbReference type="Proteomes" id="UP001642464"/>
    </source>
</evidence>
<sequence length="171" mass="19998">MPKFRPWRLKSKQHPWPELQSKAWNARCCVAWLCEETIEFAKAHPEDRWLSLMASMLFSAAEWHRKTELLPRYLTETQAKDLLDTADECLLAYAILSNMAVEAGVLLFPSRPKLHAWQELAFQQLEECYNHRFFSGYKPEDFIGRMATVAQSANNCKVEFIALRRFYLGPL</sequence>
<reference evidence="1 2" key="1">
    <citation type="submission" date="2024-02" db="EMBL/GenBank/DDBJ databases">
        <authorList>
            <person name="Chen Y."/>
            <person name="Shah S."/>
            <person name="Dougan E. K."/>
            <person name="Thang M."/>
            <person name="Chan C."/>
        </authorList>
    </citation>
    <scope>NUCLEOTIDE SEQUENCE [LARGE SCALE GENOMIC DNA]</scope>
</reference>
<protein>
    <submittedName>
        <fullName evidence="1">Uncharacterized protein</fullName>
    </submittedName>
</protein>
<proteinExistence type="predicted"/>
<keyword evidence="2" id="KW-1185">Reference proteome</keyword>
<dbReference type="EMBL" id="CAXAMM010038762">
    <property type="protein sequence ID" value="CAK9080704.1"/>
    <property type="molecule type" value="Genomic_DNA"/>
</dbReference>
<evidence type="ECO:0000313" key="1">
    <source>
        <dbReference type="EMBL" id="CAK9080704.1"/>
    </source>
</evidence>
<name>A0ABP0Q0K4_9DINO</name>
<accession>A0ABP0Q0K4</accession>